<dbReference type="InterPro" id="IPR013882">
    <property type="entry name" value="Ctp1_C"/>
</dbReference>
<evidence type="ECO:0000256" key="3">
    <source>
        <dbReference type="ARBA" id="ARBA00023242"/>
    </source>
</evidence>
<evidence type="ECO:0000256" key="4">
    <source>
        <dbReference type="SAM" id="MobiDB-lite"/>
    </source>
</evidence>
<dbReference type="GO" id="GO:0005634">
    <property type="term" value="C:nucleus"/>
    <property type="evidence" value="ECO:0007669"/>
    <property type="project" value="UniProtKB-SubCell"/>
</dbReference>
<keyword evidence="3" id="KW-0539">Nucleus</keyword>
<proteinExistence type="predicted"/>
<reference evidence="6" key="1">
    <citation type="submission" date="2021-03" db="EMBL/GenBank/DDBJ databases">
        <authorList>
            <person name="Tagirdzhanova G."/>
        </authorList>
    </citation>
    <scope>NUCLEOTIDE SEQUENCE</scope>
</reference>
<dbReference type="OrthoDB" id="5801062at2759"/>
<evidence type="ECO:0000313" key="6">
    <source>
        <dbReference type="EMBL" id="CAF9926674.1"/>
    </source>
</evidence>
<feature type="compositionally biased region" description="Basic and acidic residues" evidence="4">
    <location>
        <begin position="176"/>
        <end position="185"/>
    </location>
</feature>
<feature type="region of interest" description="Disordered" evidence="4">
    <location>
        <begin position="896"/>
        <end position="915"/>
    </location>
</feature>
<dbReference type="AlphaFoldDB" id="A0A8H3FLC7"/>
<name>A0A8H3FLC7_9LECA</name>
<feature type="compositionally biased region" description="Polar residues" evidence="4">
    <location>
        <begin position="78"/>
        <end position="99"/>
    </location>
</feature>
<evidence type="ECO:0000313" key="7">
    <source>
        <dbReference type="Proteomes" id="UP000664521"/>
    </source>
</evidence>
<protein>
    <submittedName>
        <fullName evidence="6">Peroxisomal membrane protein pex16</fullName>
    </submittedName>
</protein>
<feature type="region of interest" description="Disordered" evidence="4">
    <location>
        <begin position="77"/>
        <end position="106"/>
    </location>
</feature>
<feature type="compositionally biased region" description="Polar residues" evidence="4">
    <location>
        <begin position="681"/>
        <end position="694"/>
    </location>
</feature>
<feature type="region of interest" description="Disordered" evidence="4">
    <location>
        <begin position="510"/>
        <end position="565"/>
    </location>
</feature>
<feature type="region of interest" description="Disordered" evidence="4">
    <location>
        <begin position="665"/>
        <end position="767"/>
    </location>
</feature>
<sequence length="953" mass="106735">MEAVWEVRKARFVNNINEQLGVLIEDLVSDFAPHIEAAREDRRILQQAQEASCHDARNIASLEREVSDLRSAVHYSDKGTQTVGNDDTSIDQGSQSRPGAQNEDMLRNIDPEEYDRIRQELAALHQEYGRIRHSRDVLERKSRNYKKALKSWQRYCERWIDKKGPRNSERQSGSETDQRGVEGHSHIRASSAPTQVLSTGKQNLLNMGQGKLSSNQPLITLPTSSDAHSQSSGNAPLPQIDIARTDSTQDLGSIVSPQFIGRSAEIGDPTQASDTDEDERGKDSNSDRNLGSPVATVKNEDPDEDSDNPVFISVKALKRKREEDGSSVSNPPKIRREEDVPGSASKPVHIKSDPLTSSPPPKISFQGFDGDHDSMDLDEVGSKTKTPRKHQRHRLQQMRLPAASMPSVAEANDDEQSGEEDRSQPSILDEASCRKQGEEYGAQLWRQQQARREEHQDNQTNQHLARSKGLVYEQPAMETRIETSEQLDSEPLPAVDRQVADFNQRIREAQHKKAGCTATPKTPKLVGADLPGVRRNNGTDTRDFGLPTPATTNRQLPRSPRQCSREQPILKSSITQSVLQPTDPNNQILPRTSDLLIHEKRKCPPSRRDRGAAQIHTVLEDGEETRPNRKARSGNRKADGQQVVAEGIIQPSKVNSDAHYRLGTLLAEPSPGRPALATEKLSVSKSVENRTSPHLPSDSLDAKSISPVSRSPMNLPRHSRSAPKVSSSTAKSKKPITYARKPAPPILATFDPTSSDDPPPILPEDEPLRSRPVHRLQREDFKINPAANKGFSHAYCEVVRKRQERQCLPNCNRPDCCGDDIRKAIAIGGALPRQDRGLFESSPPEAGSGSKGYDYNVLKEYMGDHYSNWSRLSDEEKDAEWTRAQGWDFAKRFGKHKAADRQRTPPGFWNVDVDSTQEIQKQREEGEKMEREEVVERWREAMRPGGRWRFADE</sequence>
<comment type="subcellular location">
    <subcellularLocation>
        <location evidence="1">Nucleus</location>
    </subcellularLocation>
</comment>
<dbReference type="Proteomes" id="UP000664521">
    <property type="component" value="Unassembled WGS sequence"/>
</dbReference>
<keyword evidence="2" id="KW-0227">DNA damage</keyword>
<feature type="domain" description="DNA endonuclease activator Ctp1 C-terminal" evidence="5">
    <location>
        <begin position="794"/>
        <end position="918"/>
    </location>
</feature>
<dbReference type="EMBL" id="CAJPDS010000042">
    <property type="protein sequence ID" value="CAF9926674.1"/>
    <property type="molecule type" value="Genomic_DNA"/>
</dbReference>
<comment type="caution">
    <text evidence="6">The sequence shown here is derived from an EMBL/GenBank/DDBJ whole genome shotgun (WGS) entry which is preliminary data.</text>
</comment>
<evidence type="ECO:0000259" key="5">
    <source>
        <dbReference type="Pfam" id="PF08573"/>
    </source>
</evidence>
<dbReference type="Pfam" id="PF08573">
    <property type="entry name" value="SAE2"/>
    <property type="match status" value="1"/>
</dbReference>
<feature type="region of interest" description="Disordered" evidence="4">
    <location>
        <begin position="163"/>
        <end position="239"/>
    </location>
</feature>
<gene>
    <name evidence="6" type="primary">PEX16_2</name>
    <name evidence="6" type="ORF">HETSPECPRED_006390</name>
</gene>
<organism evidence="6 7">
    <name type="scientific">Heterodermia speciosa</name>
    <dbReference type="NCBI Taxonomy" id="116794"/>
    <lineage>
        <taxon>Eukaryota</taxon>
        <taxon>Fungi</taxon>
        <taxon>Dikarya</taxon>
        <taxon>Ascomycota</taxon>
        <taxon>Pezizomycotina</taxon>
        <taxon>Lecanoromycetes</taxon>
        <taxon>OSLEUM clade</taxon>
        <taxon>Lecanoromycetidae</taxon>
        <taxon>Caliciales</taxon>
        <taxon>Physciaceae</taxon>
        <taxon>Heterodermia</taxon>
    </lineage>
</organism>
<feature type="compositionally biased region" description="Basic residues" evidence="4">
    <location>
        <begin position="385"/>
        <end position="396"/>
    </location>
</feature>
<evidence type="ECO:0000256" key="2">
    <source>
        <dbReference type="ARBA" id="ARBA00022763"/>
    </source>
</evidence>
<evidence type="ECO:0000256" key="1">
    <source>
        <dbReference type="ARBA" id="ARBA00004123"/>
    </source>
</evidence>
<feature type="compositionally biased region" description="Polar residues" evidence="4">
    <location>
        <begin position="191"/>
        <end position="234"/>
    </location>
</feature>
<accession>A0A8H3FLC7</accession>
<feature type="region of interest" description="Disordered" evidence="4">
    <location>
        <begin position="603"/>
        <end position="644"/>
    </location>
</feature>
<keyword evidence="7" id="KW-1185">Reference proteome</keyword>
<dbReference type="GO" id="GO:0006281">
    <property type="term" value="P:DNA repair"/>
    <property type="evidence" value="ECO:0007669"/>
    <property type="project" value="InterPro"/>
</dbReference>
<feature type="region of interest" description="Disordered" evidence="4">
    <location>
        <begin position="258"/>
        <end position="465"/>
    </location>
</feature>